<sequence>MDRLRPIPDAAIRSSFDVSIPPTFMVRRCKCPDLGPGLVLRWTPACWYKNYTAAKRYLTLPLFRESHS</sequence>
<organism evidence="1 2">
    <name type="scientific">Paraburkholderia tuberum</name>
    <dbReference type="NCBI Taxonomy" id="157910"/>
    <lineage>
        <taxon>Bacteria</taxon>
        <taxon>Pseudomonadati</taxon>
        <taxon>Pseudomonadota</taxon>
        <taxon>Betaproteobacteria</taxon>
        <taxon>Burkholderiales</taxon>
        <taxon>Burkholderiaceae</taxon>
        <taxon>Paraburkholderia</taxon>
    </lineage>
</organism>
<dbReference type="AlphaFoldDB" id="A0A1H1KJY4"/>
<accession>A0A1H1KJY4</accession>
<reference evidence="2" key="1">
    <citation type="submission" date="2016-10" db="EMBL/GenBank/DDBJ databases">
        <authorList>
            <person name="Varghese N."/>
            <person name="Submissions S."/>
        </authorList>
    </citation>
    <scope>NUCLEOTIDE SEQUENCE [LARGE SCALE GENOMIC DNA]</scope>
    <source>
        <strain evidence="2">DUS833</strain>
    </source>
</reference>
<proteinExistence type="predicted"/>
<protein>
    <submittedName>
        <fullName evidence="1">Uncharacterized protein</fullName>
    </submittedName>
</protein>
<keyword evidence="2" id="KW-1185">Reference proteome</keyword>
<evidence type="ECO:0000313" key="2">
    <source>
        <dbReference type="Proteomes" id="UP000199365"/>
    </source>
</evidence>
<name>A0A1H1KJY4_9BURK</name>
<evidence type="ECO:0000313" key="1">
    <source>
        <dbReference type="EMBL" id="SDR62638.1"/>
    </source>
</evidence>
<dbReference type="EMBL" id="FNKX01000005">
    <property type="protein sequence ID" value="SDR62638.1"/>
    <property type="molecule type" value="Genomic_DNA"/>
</dbReference>
<dbReference type="STRING" id="157910.SAMN05445850_8325"/>
<gene>
    <name evidence="1" type="ORF">SAMN05445850_8325</name>
</gene>
<dbReference type="Proteomes" id="UP000199365">
    <property type="component" value="Unassembled WGS sequence"/>
</dbReference>